<proteinExistence type="predicted"/>
<evidence type="ECO:0000313" key="2">
    <source>
        <dbReference type="Proteomes" id="UP000030826"/>
    </source>
</evidence>
<dbReference type="OrthoDB" id="8451082at2"/>
<sequence length="79" mass="8726">MSDNTTSPRFWIVWNPRGRTPTRKHASRAMATNEAYRLAGMNPGEQFFVLKAVAGAACPVPEPVEIKLTAPDPNDDIPF</sequence>
<evidence type="ECO:0000313" key="1">
    <source>
        <dbReference type="EMBL" id="KHJ56274.1"/>
    </source>
</evidence>
<name>A0A0B1Q792_9HYPH</name>
<dbReference type="RefSeq" id="WP_039191052.1">
    <property type="nucleotide sequence ID" value="NZ_JRFJ01000001.1"/>
</dbReference>
<gene>
    <name evidence="1" type="ORF">LA66_06825</name>
</gene>
<dbReference type="STRING" id="370622.LA66_06825"/>
<organism evidence="1 2">
    <name type="scientific">Aureimonas altamirensis</name>
    <dbReference type="NCBI Taxonomy" id="370622"/>
    <lineage>
        <taxon>Bacteria</taxon>
        <taxon>Pseudomonadati</taxon>
        <taxon>Pseudomonadota</taxon>
        <taxon>Alphaproteobacteria</taxon>
        <taxon>Hyphomicrobiales</taxon>
        <taxon>Aurantimonadaceae</taxon>
        <taxon>Aureimonas</taxon>
    </lineage>
</organism>
<dbReference type="Proteomes" id="UP000030826">
    <property type="component" value="Unassembled WGS sequence"/>
</dbReference>
<accession>A0A0B1Q792</accession>
<comment type="caution">
    <text evidence="1">The sequence shown here is derived from an EMBL/GenBank/DDBJ whole genome shotgun (WGS) entry which is preliminary data.</text>
</comment>
<reference evidence="1 2" key="1">
    <citation type="submission" date="2014-09" db="EMBL/GenBank/DDBJ databases">
        <title>Isolation and characterization of Aurantimonas altamirensis ON-56566 from clinical sample following a dog bite.</title>
        <authorList>
            <person name="Eshaghi A."/>
            <person name="Li A."/>
            <person name="Shahinas D."/>
            <person name="Bahn P."/>
            <person name="Kus J.V."/>
            <person name="Patel S.N."/>
        </authorList>
    </citation>
    <scope>NUCLEOTIDE SEQUENCE [LARGE SCALE GENOMIC DNA]</scope>
    <source>
        <strain evidence="1 2">ON-56566</strain>
    </source>
</reference>
<protein>
    <submittedName>
        <fullName evidence="1">Uncharacterized protein</fullName>
    </submittedName>
</protein>
<dbReference type="AlphaFoldDB" id="A0A0B1Q792"/>
<dbReference type="EMBL" id="JRFJ01000001">
    <property type="protein sequence ID" value="KHJ56274.1"/>
    <property type="molecule type" value="Genomic_DNA"/>
</dbReference>